<protein>
    <submittedName>
        <fullName evidence="1">Tetratricopeptide repeat protein</fullName>
    </submittedName>
</protein>
<dbReference type="Proteomes" id="UP000630660">
    <property type="component" value="Unassembled WGS sequence"/>
</dbReference>
<dbReference type="SUPFAM" id="SSF48452">
    <property type="entry name" value="TPR-like"/>
    <property type="match status" value="1"/>
</dbReference>
<dbReference type="Pfam" id="PF14559">
    <property type="entry name" value="TPR_19"/>
    <property type="match status" value="1"/>
</dbReference>
<name>A0A9D5K7T7_UNCW3</name>
<gene>
    <name evidence="1" type="ORF">GF359_01665</name>
</gene>
<proteinExistence type="predicted"/>
<reference evidence="1" key="1">
    <citation type="submission" date="2019-11" db="EMBL/GenBank/DDBJ databases">
        <title>Microbial mats filling the niche in hypersaline microbial mats.</title>
        <authorList>
            <person name="Wong H.L."/>
            <person name="Macleod F.I."/>
            <person name="White R.A. III"/>
            <person name="Burns B.P."/>
        </authorList>
    </citation>
    <scope>NUCLEOTIDE SEQUENCE</scope>
    <source>
        <strain evidence="1">Bin_327</strain>
    </source>
</reference>
<comment type="caution">
    <text evidence="1">The sequence shown here is derived from an EMBL/GenBank/DDBJ whole genome shotgun (WGS) entry which is preliminary data.</text>
</comment>
<dbReference type="AlphaFoldDB" id="A0A9D5K7T7"/>
<evidence type="ECO:0000313" key="1">
    <source>
        <dbReference type="EMBL" id="MBD3363901.1"/>
    </source>
</evidence>
<dbReference type="InterPro" id="IPR011990">
    <property type="entry name" value="TPR-like_helical_dom_sf"/>
</dbReference>
<sequence length="326" mass="37179">MMGILLLLLSALTPEAKELLEKGIEASHAEDYTTASRAYVEAKKLCPSDPAPYFLDGALTFIYMVDFVTDTLESRFDANLNKAEELAEVGIEANGENARDLFFIGSVRIFRAVRYGWKKQYTRALSPGMSALNYLAKAVKLDPYLYDAYLALGAYHYFWGIKGRYIPGMFSNKETANQGIREIKKVYDYGFYFTASAGQAYSWMLKKEGRAREALAVSRELVGSYPDARTFRWGLGDLYIELGMWSEARKLYEGLLADVLRDQPKCYTNHYQIKYKLAETYHGLGYDDKARSYCREVINNQHLVRRDIGDADFVKDADKLLRNLGE</sequence>
<organism evidence="1 2">
    <name type="scientific">candidate division WOR-3 bacterium</name>
    <dbReference type="NCBI Taxonomy" id="2052148"/>
    <lineage>
        <taxon>Bacteria</taxon>
        <taxon>Bacteria division WOR-3</taxon>
    </lineage>
</organism>
<dbReference type="Gene3D" id="1.25.40.10">
    <property type="entry name" value="Tetratricopeptide repeat domain"/>
    <property type="match status" value="2"/>
</dbReference>
<evidence type="ECO:0000313" key="2">
    <source>
        <dbReference type="Proteomes" id="UP000630660"/>
    </source>
</evidence>
<dbReference type="EMBL" id="WJKJ01000050">
    <property type="protein sequence ID" value="MBD3363901.1"/>
    <property type="molecule type" value="Genomic_DNA"/>
</dbReference>
<accession>A0A9D5K7T7</accession>